<dbReference type="EMBL" id="VCKY01000005">
    <property type="protein sequence ID" value="TMR25048.1"/>
    <property type="molecule type" value="Genomic_DNA"/>
</dbReference>
<proteinExistence type="predicted"/>
<comment type="caution">
    <text evidence="3">The sequence shown here is derived from an EMBL/GenBank/DDBJ whole genome shotgun (WGS) entry which is preliminary data.</text>
</comment>
<feature type="compositionally biased region" description="Low complexity" evidence="1">
    <location>
        <begin position="84"/>
        <end position="100"/>
    </location>
</feature>
<accession>A0A5S4FWK9</accession>
<protein>
    <recommendedName>
        <fullName evidence="2">Peptidase S33 tripeptidyl aminopeptidase-like C-terminal domain-containing protein</fullName>
    </recommendedName>
</protein>
<organism evidence="3 4">
    <name type="scientific">Nonomuraea turkmeniaca</name>
    <dbReference type="NCBI Taxonomy" id="103838"/>
    <lineage>
        <taxon>Bacteria</taxon>
        <taxon>Bacillati</taxon>
        <taxon>Actinomycetota</taxon>
        <taxon>Actinomycetes</taxon>
        <taxon>Streptosporangiales</taxon>
        <taxon>Streptosporangiaceae</taxon>
        <taxon>Nonomuraea</taxon>
    </lineage>
</organism>
<sequence>MVDRAGRRGVALLTALPADPLHGGRRQPAGTDHAARGPAPDLDSRRLLDRTGRAGQAALHHRRLIPAHLPSAAVTPRWAALWDSTTPGRSRTRARSSSPAGRRRRGGYKECLDFSRPAAQRDVARTVTRLRAIAPNTGASFALAWHLPLTCAGWPAPVTNPPTPMPRTLPPLLGAGTWQDHDSTRRVVEQIPGSRTIEHDGPGHNLFGAMANPCVIDHVSRYVTERRLPPRGTTCP</sequence>
<gene>
    <name evidence="3" type="ORF">ETD86_02740</name>
</gene>
<evidence type="ECO:0000313" key="3">
    <source>
        <dbReference type="EMBL" id="TMR25048.1"/>
    </source>
</evidence>
<dbReference type="OrthoDB" id="4006962at2"/>
<dbReference type="AlphaFoldDB" id="A0A5S4FWK9"/>
<evidence type="ECO:0000259" key="2">
    <source>
        <dbReference type="Pfam" id="PF08386"/>
    </source>
</evidence>
<evidence type="ECO:0000256" key="1">
    <source>
        <dbReference type="SAM" id="MobiDB-lite"/>
    </source>
</evidence>
<name>A0A5S4FWK9_9ACTN</name>
<reference evidence="3 4" key="1">
    <citation type="submission" date="2019-05" db="EMBL/GenBank/DDBJ databases">
        <title>Draft genome sequence of Nonomuraea turkmeniaca DSM 43926.</title>
        <authorList>
            <person name="Saricaoglu S."/>
            <person name="Isik K."/>
        </authorList>
    </citation>
    <scope>NUCLEOTIDE SEQUENCE [LARGE SCALE GENOMIC DNA]</scope>
    <source>
        <strain evidence="3 4">DSM 43926</strain>
    </source>
</reference>
<feature type="domain" description="Peptidase S33 tripeptidyl aminopeptidase-like C-terminal" evidence="2">
    <location>
        <begin position="147"/>
        <end position="235"/>
    </location>
</feature>
<dbReference type="Pfam" id="PF08386">
    <property type="entry name" value="Abhydrolase_4"/>
    <property type="match status" value="1"/>
</dbReference>
<feature type="region of interest" description="Disordered" evidence="1">
    <location>
        <begin position="83"/>
        <end position="108"/>
    </location>
</feature>
<feature type="region of interest" description="Disordered" evidence="1">
    <location>
        <begin position="16"/>
        <end position="46"/>
    </location>
</feature>
<keyword evidence="4" id="KW-1185">Reference proteome</keyword>
<dbReference type="Proteomes" id="UP000309128">
    <property type="component" value="Unassembled WGS sequence"/>
</dbReference>
<dbReference type="InterPro" id="IPR013595">
    <property type="entry name" value="Pept_S33_TAP-like_C"/>
</dbReference>
<evidence type="ECO:0000313" key="4">
    <source>
        <dbReference type="Proteomes" id="UP000309128"/>
    </source>
</evidence>